<sequence length="157" mass="18530">MKSKSTILGLVLLFLFFVQFFLKLEWVWLYELQQEEMYKRWSGLGLALLITFQWVLSITRVTKKLRKYSIKMTAIHKWLGALSPLFFYVHSIGLGYGYLALLTYLFFANALIGYLNLDVIKNNSDLLFKGWMIIHVSFSIIITVLMFFHIGVVFYYK</sequence>
<keyword evidence="1" id="KW-1133">Transmembrane helix</keyword>
<evidence type="ECO:0008006" key="4">
    <source>
        <dbReference type="Google" id="ProtNLM"/>
    </source>
</evidence>
<name>A0ABY9XXU5_9FLAO</name>
<organism evidence="2 3">
    <name type="scientific">Thalassobellus suaedae</name>
    <dbReference type="NCBI Taxonomy" id="3074124"/>
    <lineage>
        <taxon>Bacteria</taxon>
        <taxon>Pseudomonadati</taxon>
        <taxon>Bacteroidota</taxon>
        <taxon>Flavobacteriia</taxon>
        <taxon>Flavobacteriales</taxon>
        <taxon>Flavobacteriaceae</taxon>
        <taxon>Thalassobellus</taxon>
    </lineage>
</organism>
<feature type="transmembrane region" description="Helical" evidence="1">
    <location>
        <begin position="132"/>
        <end position="156"/>
    </location>
</feature>
<feature type="transmembrane region" description="Helical" evidence="1">
    <location>
        <begin position="7"/>
        <end position="29"/>
    </location>
</feature>
<evidence type="ECO:0000313" key="2">
    <source>
        <dbReference type="EMBL" id="WNH10776.1"/>
    </source>
</evidence>
<dbReference type="EMBL" id="CP134537">
    <property type="protein sequence ID" value="WNH10776.1"/>
    <property type="molecule type" value="Genomic_DNA"/>
</dbReference>
<evidence type="ECO:0000256" key="1">
    <source>
        <dbReference type="SAM" id="Phobius"/>
    </source>
</evidence>
<keyword evidence="1" id="KW-0472">Membrane</keyword>
<evidence type="ECO:0000313" key="3">
    <source>
        <dbReference type="Proteomes" id="UP001302806"/>
    </source>
</evidence>
<protein>
    <recommendedName>
        <fullName evidence="4">Cytochrome b561 bacterial/Ni-hydrogenase domain-containing protein</fullName>
    </recommendedName>
</protein>
<dbReference type="RefSeq" id="WP_415867011.1">
    <property type="nucleotide sequence ID" value="NZ_CP134537.1"/>
</dbReference>
<gene>
    <name evidence="2" type="ORF">RHP51_09130</name>
</gene>
<accession>A0ABY9XXU5</accession>
<feature type="transmembrane region" description="Helical" evidence="1">
    <location>
        <begin position="79"/>
        <end position="112"/>
    </location>
</feature>
<feature type="transmembrane region" description="Helical" evidence="1">
    <location>
        <begin position="41"/>
        <end position="58"/>
    </location>
</feature>
<reference evidence="2 3" key="1">
    <citation type="submission" date="2023-09" db="EMBL/GenBank/DDBJ databases">
        <title>Thalassobella suaedae gen. nov., sp. nov., a marine bacterium of the family Flavobacteriaceae isolated from a halophyte Suaeda japonica.</title>
        <authorList>
            <person name="Lee S.Y."/>
            <person name="Hwang C.Y."/>
        </authorList>
    </citation>
    <scope>NUCLEOTIDE SEQUENCE [LARGE SCALE GENOMIC DNA]</scope>
    <source>
        <strain evidence="2 3">HL-DH14</strain>
    </source>
</reference>
<proteinExistence type="predicted"/>
<keyword evidence="1" id="KW-0812">Transmembrane</keyword>
<dbReference type="Proteomes" id="UP001302806">
    <property type="component" value="Chromosome"/>
</dbReference>